<name>A0A0V1DCH4_TRIBR</name>
<evidence type="ECO:0000256" key="1">
    <source>
        <dbReference type="SAM" id="MobiDB-lite"/>
    </source>
</evidence>
<sequence>MPDGVSSQRRPHCNDPQGGAGGSASGSAPVRPPSLCDCSSSLAQSRLLVDILRTHLHTYHLSPHRSPLSLRKDRRFS</sequence>
<keyword evidence="3" id="KW-1185">Reference proteome</keyword>
<accession>A0A0V1DCH4</accession>
<protein>
    <submittedName>
        <fullName evidence="2">Uncharacterized protein</fullName>
    </submittedName>
</protein>
<gene>
    <name evidence="2" type="ORF">T03_7124</name>
</gene>
<dbReference type="Proteomes" id="UP000054653">
    <property type="component" value="Unassembled WGS sequence"/>
</dbReference>
<feature type="region of interest" description="Disordered" evidence="1">
    <location>
        <begin position="1"/>
        <end position="34"/>
    </location>
</feature>
<evidence type="ECO:0000313" key="3">
    <source>
        <dbReference type="Proteomes" id="UP000054653"/>
    </source>
</evidence>
<comment type="caution">
    <text evidence="2">The sequence shown here is derived from an EMBL/GenBank/DDBJ whole genome shotgun (WGS) entry which is preliminary data.</text>
</comment>
<reference evidence="2 3" key="1">
    <citation type="submission" date="2015-01" db="EMBL/GenBank/DDBJ databases">
        <title>Evolution of Trichinella species and genotypes.</title>
        <authorList>
            <person name="Korhonen P.K."/>
            <person name="Edoardo P."/>
            <person name="Giuseppe L.R."/>
            <person name="Gasser R.B."/>
        </authorList>
    </citation>
    <scope>NUCLEOTIDE SEQUENCE [LARGE SCALE GENOMIC DNA]</scope>
    <source>
        <strain evidence="2">ISS120</strain>
    </source>
</reference>
<proteinExistence type="predicted"/>
<dbReference type="EMBL" id="JYDI01000018">
    <property type="protein sequence ID" value="KRY58834.1"/>
    <property type="molecule type" value="Genomic_DNA"/>
</dbReference>
<organism evidence="2 3">
    <name type="scientific">Trichinella britovi</name>
    <name type="common">Parasitic roundworm</name>
    <dbReference type="NCBI Taxonomy" id="45882"/>
    <lineage>
        <taxon>Eukaryota</taxon>
        <taxon>Metazoa</taxon>
        <taxon>Ecdysozoa</taxon>
        <taxon>Nematoda</taxon>
        <taxon>Enoplea</taxon>
        <taxon>Dorylaimia</taxon>
        <taxon>Trichinellida</taxon>
        <taxon>Trichinellidae</taxon>
        <taxon>Trichinella</taxon>
    </lineage>
</organism>
<dbReference type="AlphaFoldDB" id="A0A0V1DCH4"/>
<evidence type="ECO:0000313" key="2">
    <source>
        <dbReference type="EMBL" id="KRY58834.1"/>
    </source>
</evidence>